<feature type="transmembrane region" description="Helical" evidence="1">
    <location>
        <begin position="12"/>
        <end position="37"/>
    </location>
</feature>
<dbReference type="Proteomes" id="UP000597762">
    <property type="component" value="Unassembled WGS sequence"/>
</dbReference>
<evidence type="ECO:0000313" key="2">
    <source>
        <dbReference type="EMBL" id="CAE1272057.1"/>
    </source>
</evidence>
<keyword evidence="1" id="KW-0472">Membrane</keyword>
<dbReference type="AlphaFoldDB" id="A0A812CH72"/>
<evidence type="ECO:0000313" key="3">
    <source>
        <dbReference type="Proteomes" id="UP000597762"/>
    </source>
</evidence>
<keyword evidence="1" id="KW-0812">Transmembrane</keyword>
<proteinExistence type="predicted"/>
<sequence>MFFPLFLIAAPPLFISLFLFLSLSLFPSFSFCLFLFLSFSLYSPSRPPFVLSLSPSLCFLPPFVFSLPLFSPSLCFLPLSVFSLPLFSPSRPPFILSLSPLFSSSLCFIPLTLILFLSPAGFYLSFSLVFSPICHFSLLFFLFPLSLLDPPPLALTLPTCFTSFSPFFLHFNHLLLSSSSSSILCLLSSSFSSLSLPPFTTYTFPPTFSLFLCPSQASPYFFSIVPNRNATPCTKTNWGFTPLSHCLNDCYSALQPANQMAVSNCSMPIFFFNLQLILITPGIFLDSEYIYIDIVYDNIDDDDNLI</sequence>
<reference evidence="2" key="1">
    <citation type="submission" date="2021-01" db="EMBL/GenBank/DDBJ databases">
        <authorList>
            <person name="Li R."/>
            <person name="Bekaert M."/>
        </authorList>
    </citation>
    <scope>NUCLEOTIDE SEQUENCE</scope>
    <source>
        <strain evidence="2">Farmed</strain>
    </source>
</reference>
<keyword evidence="3" id="KW-1185">Reference proteome</keyword>
<evidence type="ECO:0000256" key="1">
    <source>
        <dbReference type="SAM" id="Phobius"/>
    </source>
</evidence>
<feature type="transmembrane region" description="Helical" evidence="1">
    <location>
        <begin position="123"/>
        <end position="147"/>
    </location>
</feature>
<feature type="transmembrane region" description="Helical" evidence="1">
    <location>
        <begin position="94"/>
        <end position="116"/>
    </location>
</feature>
<dbReference type="EMBL" id="CAHIKZ030001669">
    <property type="protein sequence ID" value="CAE1272057.1"/>
    <property type="molecule type" value="Genomic_DNA"/>
</dbReference>
<comment type="caution">
    <text evidence="2">The sequence shown here is derived from an EMBL/GenBank/DDBJ whole genome shotgun (WGS) entry which is preliminary data.</text>
</comment>
<feature type="transmembrane region" description="Helical" evidence="1">
    <location>
        <begin position="49"/>
        <end position="74"/>
    </location>
</feature>
<organism evidence="2 3">
    <name type="scientific">Acanthosepion pharaonis</name>
    <name type="common">Pharaoh cuttlefish</name>
    <name type="synonym">Sepia pharaonis</name>
    <dbReference type="NCBI Taxonomy" id="158019"/>
    <lineage>
        <taxon>Eukaryota</taxon>
        <taxon>Metazoa</taxon>
        <taxon>Spiralia</taxon>
        <taxon>Lophotrochozoa</taxon>
        <taxon>Mollusca</taxon>
        <taxon>Cephalopoda</taxon>
        <taxon>Coleoidea</taxon>
        <taxon>Decapodiformes</taxon>
        <taxon>Sepiida</taxon>
        <taxon>Sepiina</taxon>
        <taxon>Sepiidae</taxon>
        <taxon>Acanthosepion</taxon>
    </lineage>
</organism>
<keyword evidence="1" id="KW-1133">Transmembrane helix</keyword>
<accession>A0A812CH72</accession>
<protein>
    <submittedName>
        <fullName evidence="2">Uncharacterized protein</fullName>
    </submittedName>
</protein>
<name>A0A812CH72_ACAPH</name>
<gene>
    <name evidence="2" type="ORF">SPHA_37496</name>
</gene>